<comment type="subcellular location">
    <subcellularLocation>
        <location evidence="1">Membrane</location>
        <topology evidence="1">Multi-pass membrane protein</topology>
    </subcellularLocation>
</comment>
<evidence type="ECO:0000256" key="2">
    <source>
        <dbReference type="ARBA" id="ARBA00022692"/>
    </source>
</evidence>
<evidence type="ECO:0000256" key="4">
    <source>
        <dbReference type="ARBA" id="ARBA00023136"/>
    </source>
</evidence>
<feature type="transmembrane region" description="Helical" evidence="5">
    <location>
        <begin position="50"/>
        <end position="71"/>
    </location>
</feature>
<dbReference type="AlphaFoldDB" id="A0A0W8FRP6"/>
<name>A0A0W8FRP6_9ZZZZ</name>
<evidence type="ECO:0000256" key="3">
    <source>
        <dbReference type="ARBA" id="ARBA00022989"/>
    </source>
</evidence>
<keyword evidence="6" id="KW-0645">Protease</keyword>
<dbReference type="SUPFAM" id="SSF144091">
    <property type="entry name" value="Rhomboid-like"/>
    <property type="match status" value="1"/>
</dbReference>
<reference evidence="6" key="1">
    <citation type="journal article" date="2015" name="Proc. Natl. Acad. Sci. U.S.A.">
        <title>Networks of energetic and metabolic interactions define dynamics in microbial communities.</title>
        <authorList>
            <person name="Embree M."/>
            <person name="Liu J.K."/>
            <person name="Al-Bassam M.M."/>
            <person name="Zengler K."/>
        </authorList>
    </citation>
    <scope>NUCLEOTIDE SEQUENCE</scope>
</reference>
<dbReference type="InterPro" id="IPR035952">
    <property type="entry name" value="Rhomboid-like_sf"/>
</dbReference>
<keyword evidence="2 5" id="KW-0812">Transmembrane</keyword>
<dbReference type="EMBL" id="LNQE01000905">
    <property type="protein sequence ID" value="KUG23476.1"/>
    <property type="molecule type" value="Genomic_DNA"/>
</dbReference>
<dbReference type="GO" id="GO:0006508">
    <property type="term" value="P:proteolysis"/>
    <property type="evidence" value="ECO:0007669"/>
    <property type="project" value="UniProtKB-KW"/>
</dbReference>
<keyword evidence="4 5" id="KW-0472">Membrane</keyword>
<evidence type="ECO:0000256" key="1">
    <source>
        <dbReference type="ARBA" id="ARBA00004141"/>
    </source>
</evidence>
<accession>A0A0W8FRP6</accession>
<comment type="caution">
    <text evidence="6">The sequence shown here is derived from an EMBL/GenBank/DDBJ whole genome shotgun (WGS) entry which is preliminary data.</text>
</comment>
<evidence type="ECO:0000256" key="5">
    <source>
        <dbReference type="SAM" id="Phobius"/>
    </source>
</evidence>
<evidence type="ECO:0000313" key="6">
    <source>
        <dbReference type="EMBL" id="KUG23476.1"/>
    </source>
</evidence>
<keyword evidence="6" id="KW-0378">Hydrolase</keyword>
<organism evidence="6">
    <name type="scientific">hydrocarbon metagenome</name>
    <dbReference type="NCBI Taxonomy" id="938273"/>
    <lineage>
        <taxon>unclassified sequences</taxon>
        <taxon>metagenomes</taxon>
        <taxon>ecological metagenomes</taxon>
    </lineage>
</organism>
<dbReference type="GO" id="GO:0016020">
    <property type="term" value="C:membrane"/>
    <property type="evidence" value="ECO:0007669"/>
    <property type="project" value="UniProtKB-SubCell"/>
</dbReference>
<gene>
    <name evidence="6" type="ORF">ASZ90_006731</name>
</gene>
<sequence length="79" mass="8478">MGWVIGLIFLGLIFPGINNWAHGGGLLSGIALSFLMGYNDNKPESAWSKILAFSCILLTAIILIWAVIFSLTTGRGIVI</sequence>
<keyword evidence="3 5" id="KW-1133">Transmembrane helix</keyword>
<dbReference type="GO" id="GO:0008233">
    <property type="term" value="F:peptidase activity"/>
    <property type="evidence" value="ECO:0007669"/>
    <property type="project" value="UniProtKB-KW"/>
</dbReference>
<proteinExistence type="predicted"/>
<protein>
    <submittedName>
        <fullName evidence="6">Rhomboid family serine protease</fullName>
    </submittedName>
</protein>